<evidence type="ECO:0000313" key="1">
    <source>
        <dbReference type="EMBL" id="SHF89629.1"/>
    </source>
</evidence>
<organism evidence="1 2">
    <name type="scientific">Heyndrickxia coagulans DSM 1 = ATCC 7050</name>
    <dbReference type="NCBI Taxonomy" id="1121088"/>
    <lineage>
        <taxon>Bacteria</taxon>
        <taxon>Bacillati</taxon>
        <taxon>Bacillota</taxon>
        <taxon>Bacilli</taxon>
        <taxon>Bacillales</taxon>
        <taxon>Bacillaceae</taxon>
        <taxon>Heyndrickxia</taxon>
    </lineage>
</organism>
<dbReference type="Proteomes" id="UP000184029">
    <property type="component" value="Unassembled WGS sequence"/>
</dbReference>
<protein>
    <submittedName>
        <fullName evidence="1">Uncharacterized protein</fullName>
    </submittedName>
</protein>
<accession>A0A8B4C0T7</accession>
<evidence type="ECO:0000313" key="2">
    <source>
        <dbReference type="Proteomes" id="UP000184029"/>
    </source>
</evidence>
<reference evidence="1 2" key="1">
    <citation type="submission" date="2016-11" db="EMBL/GenBank/DDBJ databases">
        <authorList>
            <person name="Varghese N."/>
            <person name="Submissions S."/>
        </authorList>
    </citation>
    <scope>NUCLEOTIDE SEQUENCE [LARGE SCALE GENOMIC DNA]</scope>
    <source>
        <strain evidence="1 2">DSM 1</strain>
    </source>
</reference>
<dbReference type="AlphaFoldDB" id="A0A8B4C0T7"/>
<sequence>MFNEYRSRDYFDTIFINNLRHFFSNKKKISKNFFHFFKYRDYLYNSFIVINNWFIRSLC</sequence>
<comment type="caution">
    <text evidence="1">The sequence shown here is derived from an EMBL/GenBank/DDBJ whole genome shotgun (WGS) entry which is preliminary data.</text>
</comment>
<dbReference type="KEGG" id="bcoa:BF29_2274"/>
<dbReference type="EMBL" id="FQUB01000087">
    <property type="protein sequence ID" value="SHF89629.1"/>
    <property type="molecule type" value="Genomic_DNA"/>
</dbReference>
<gene>
    <name evidence="1" type="ORF">SAMN02745208_02864</name>
</gene>
<name>A0A8B4C0T7_HEYCO</name>
<proteinExistence type="predicted"/>